<evidence type="ECO:0000313" key="1">
    <source>
        <dbReference type="EMBL" id="KGC11374.1"/>
    </source>
</evidence>
<dbReference type="AlphaFoldDB" id="A0AAW3EVR3"/>
<dbReference type="Proteomes" id="UP000029590">
    <property type="component" value="Unassembled WGS sequence"/>
</dbReference>
<dbReference type="GO" id="GO:0004519">
    <property type="term" value="F:endonuclease activity"/>
    <property type="evidence" value="ECO:0007669"/>
    <property type="project" value="UniProtKB-KW"/>
</dbReference>
<gene>
    <name evidence="1" type="ORF">DM48_7517</name>
</gene>
<keyword evidence="1" id="KW-0378">Hydrolase</keyword>
<evidence type="ECO:0000313" key="2">
    <source>
        <dbReference type="Proteomes" id="UP000029590"/>
    </source>
</evidence>
<dbReference type="EMBL" id="JPGG01000017">
    <property type="protein sequence ID" value="KGC11374.1"/>
    <property type="molecule type" value="Genomic_DNA"/>
</dbReference>
<sequence>MRDGTPSRTCTNSCGPPLETLNAILHETRCTLDDVPDVTVFKVNPQSIFESVWQVVPEF</sequence>
<protein>
    <submittedName>
        <fullName evidence="1">Endonuclease L-PSP family domain protein</fullName>
    </submittedName>
</protein>
<keyword evidence="1" id="KW-0255">Endonuclease</keyword>
<reference evidence="1 2" key="1">
    <citation type="submission" date="2014-04" db="EMBL/GenBank/DDBJ databases">
        <authorList>
            <person name="Bishop-Lilly K.A."/>
            <person name="Broomall S.M."/>
            <person name="Chain P.S."/>
            <person name="Chertkov O."/>
            <person name="Coyne S.R."/>
            <person name="Daligault H.E."/>
            <person name="Davenport K.W."/>
            <person name="Erkkila T."/>
            <person name="Frey K.G."/>
            <person name="Gibbons H.S."/>
            <person name="Gu W."/>
            <person name="Jaissle J."/>
            <person name="Johnson S.L."/>
            <person name="Koroleva G.I."/>
            <person name="Ladner J.T."/>
            <person name="Lo C.-C."/>
            <person name="Minogue T.D."/>
            <person name="Munk C."/>
            <person name="Palacios G.F."/>
            <person name="Redden C.L."/>
            <person name="Rosenzweig C.N."/>
            <person name="Scholz M.B."/>
            <person name="Teshima H."/>
            <person name="Xu Y."/>
        </authorList>
    </citation>
    <scope>NUCLEOTIDE SEQUENCE [LARGE SCALE GENOMIC DNA]</scope>
    <source>
        <strain evidence="2">gladioli</strain>
    </source>
</reference>
<accession>A0AAW3EVR3</accession>
<name>A0AAW3EVR3_BURGA</name>
<dbReference type="KEGG" id="bgo:BM43_3983"/>
<proteinExistence type="predicted"/>
<comment type="caution">
    <text evidence="1">The sequence shown here is derived from an EMBL/GenBank/DDBJ whole genome shotgun (WGS) entry which is preliminary data.</text>
</comment>
<organism evidence="1 2">
    <name type="scientific">Burkholderia gladioli</name>
    <name type="common">Pseudomonas marginata</name>
    <name type="synonym">Phytomonas marginata</name>
    <dbReference type="NCBI Taxonomy" id="28095"/>
    <lineage>
        <taxon>Bacteria</taxon>
        <taxon>Pseudomonadati</taxon>
        <taxon>Pseudomonadota</taxon>
        <taxon>Betaproteobacteria</taxon>
        <taxon>Burkholderiales</taxon>
        <taxon>Burkholderiaceae</taxon>
        <taxon>Burkholderia</taxon>
    </lineage>
</organism>
<keyword evidence="1" id="KW-0540">Nuclease</keyword>